<dbReference type="Gene3D" id="1.10.3720.10">
    <property type="entry name" value="MetI-like"/>
    <property type="match status" value="1"/>
</dbReference>
<comment type="caution">
    <text evidence="9">The sequence shown here is derived from an EMBL/GenBank/DDBJ whole genome shotgun (WGS) entry which is preliminary data.</text>
</comment>
<feature type="transmembrane region" description="Helical" evidence="7">
    <location>
        <begin position="191"/>
        <end position="219"/>
    </location>
</feature>
<evidence type="ECO:0000256" key="7">
    <source>
        <dbReference type="RuleBase" id="RU363032"/>
    </source>
</evidence>
<dbReference type="InterPro" id="IPR035906">
    <property type="entry name" value="MetI-like_sf"/>
</dbReference>
<feature type="transmembrane region" description="Helical" evidence="7">
    <location>
        <begin position="149"/>
        <end position="170"/>
    </location>
</feature>
<gene>
    <name evidence="9" type="ORF">H8704_00600</name>
</gene>
<dbReference type="PANTHER" id="PTHR43744">
    <property type="entry name" value="ABC TRANSPORTER PERMEASE PROTEIN MG189-RELATED-RELATED"/>
    <property type="match status" value="1"/>
</dbReference>
<feature type="transmembrane region" description="Helical" evidence="7">
    <location>
        <begin position="118"/>
        <end position="137"/>
    </location>
</feature>
<sequence>MKKVVTMGKFLLLVVAGLITVAPVFFLLGGSLMGDQELAELLAPAFSDSDGYAAWHWLPLYPTLRHYVQLCLDSPEYFQMFWNTMKITVGVLAGQIIVGIPGAWGLARYSFPGKRAVYLLYILLMLLPFQVTMLSEYLVLDRFHLLDTLWAVILPGAFSTFPVFLMYRFFCSIPEEMLEAARIDGAGEWKIFIKIGIPMGTSGILSALVLQCLECFSMIEQPMVFLKEKKLQPLSLYLPQLQKDHLGFTLCSCFVTMIPALLIFGMGQRYMEQGITEAAVKE</sequence>
<dbReference type="Proteomes" id="UP000606193">
    <property type="component" value="Unassembled WGS sequence"/>
</dbReference>
<dbReference type="PANTHER" id="PTHR43744:SF3">
    <property type="entry name" value="LACTOSE TRANSPORT SYSTEM PERMEASE PROTEIN LACG"/>
    <property type="match status" value="1"/>
</dbReference>
<name>A0ABR7MYJ0_9FIRM</name>
<evidence type="ECO:0000313" key="9">
    <source>
        <dbReference type="EMBL" id="MBC8561140.1"/>
    </source>
</evidence>
<proteinExistence type="inferred from homology"/>
<organism evidence="9 10">
    <name type="scientific">Jutongia huaianensis</name>
    <dbReference type="NCBI Taxonomy" id="2763668"/>
    <lineage>
        <taxon>Bacteria</taxon>
        <taxon>Bacillati</taxon>
        <taxon>Bacillota</taxon>
        <taxon>Clostridia</taxon>
        <taxon>Lachnospirales</taxon>
        <taxon>Lachnospiraceae</taxon>
        <taxon>Jutongia</taxon>
    </lineage>
</organism>
<evidence type="ECO:0000313" key="10">
    <source>
        <dbReference type="Proteomes" id="UP000606193"/>
    </source>
</evidence>
<reference evidence="9 10" key="1">
    <citation type="submission" date="2020-08" db="EMBL/GenBank/DDBJ databases">
        <title>Genome public.</title>
        <authorList>
            <person name="Liu C."/>
            <person name="Sun Q."/>
        </authorList>
    </citation>
    <scope>NUCLEOTIDE SEQUENCE [LARGE SCALE GENOMIC DNA]</scope>
    <source>
        <strain evidence="9 10">NSJ-37</strain>
    </source>
</reference>
<keyword evidence="10" id="KW-1185">Reference proteome</keyword>
<evidence type="ECO:0000256" key="4">
    <source>
        <dbReference type="ARBA" id="ARBA00022692"/>
    </source>
</evidence>
<dbReference type="RefSeq" id="WP_249296898.1">
    <property type="nucleotide sequence ID" value="NZ_JACRSX010000001.1"/>
</dbReference>
<dbReference type="Pfam" id="PF00528">
    <property type="entry name" value="BPD_transp_1"/>
    <property type="match status" value="1"/>
</dbReference>
<keyword evidence="4 7" id="KW-0812">Transmembrane</keyword>
<evidence type="ECO:0000256" key="5">
    <source>
        <dbReference type="ARBA" id="ARBA00022989"/>
    </source>
</evidence>
<keyword evidence="6 7" id="KW-0472">Membrane</keyword>
<dbReference type="PROSITE" id="PS50928">
    <property type="entry name" value="ABC_TM1"/>
    <property type="match status" value="1"/>
</dbReference>
<evidence type="ECO:0000256" key="2">
    <source>
        <dbReference type="ARBA" id="ARBA00022448"/>
    </source>
</evidence>
<protein>
    <submittedName>
        <fullName evidence="9">Carbohydrate ABC transporter permease</fullName>
    </submittedName>
</protein>
<evidence type="ECO:0000256" key="3">
    <source>
        <dbReference type="ARBA" id="ARBA00022475"/>
    </source>
</evidence>
<keyword evidence="2 7" id="KW-0813">Transport</keyword>
<dbReference type="EMBL" id="JACRSX010000001">
    <property type="protein sequence ID" value="MBC8561140.1"/>
    <property type="molecule type" value="Genomic_DNA"/>
</dbReference>
<dbReference type="InterPro" id="IPR000515">
    <property type="entry name" value="MetI-like"/>
</dbReference>
<dbReference type="CDD" id="cd06261">
    <property type="entry name" value="TM_PBP2"/>
    <property type="match status" value="1"/>
</dbReference>
<comment type="similarity">
    <text evidence="7">Belongs to the binding-protein-dependent transport system permease family.</text>
</comment>
<evidence type="ECO:0000259" key="8">
    <source>
        <dbReference type="PROSITE" id="PS50928"/>
    </source>
</evidence>
<evidence type="ECO:0000256" key="6">
    <source>
        <dbReference type="ARBA" id="ARBA00023136"/>
    </source>
</evidence>
<keyword evidence="5 7" id="KW-1133">Transmembrane helix</keyword>
<comment type="subcellular location">
    <subcellularLocation>
        <location evidence="1 7">Cell membrane</location>
        <topology evidence="1 7">Multi-pass membrane protein</topology>
    </subcellularLocation>
</comment>
<accession>A0ABR7MYJ0</accession>
<dbReference type="SUPFAM" id="SSF161098">
    <property type="entry name" value="MetI-like"/>
    <property type="match status" value="1"/>
</dbReference>
<keyword evidence="3" id="KW-1003">Cell membrane</keyword>
<feature type="transmembrane region" description="Helical" evidence="7">
    <location>
        <begin position="245"/>
        <end position="264"/>
    </location>
</feature>
<evidence type="ECO:0000256" key="1">
    <source>
        <dbReference type="ARBA" id="ARBA00004651"/>
    </source>
</evidence>
<feature type="domain" description="ABC transmembrane type-1" evidence="8">
    <location>
        <begin position="81"/>
        <end position="267"/>
    </location>
</feature>
<feature type="transmembrane region" description="Helical" evidence="7">
    <location>
        <begin position="87"/>
        <end position="106"/>
    </location>
</feature>